<evidence type="ECO:0000256" key="8">
    <source>
        <dbReference type="ARBA" id="ARBA00022777"/>
    </source>
</evidence>
<keyword evidence="16" id="KW-1185">Reference proteome</keyword>
<dbReference type="InterPro" id="IPR003594">
    <property type="entry name" value="HATPase_dom"/>
</dbReference>
<comment type="catalytic activity">
    <reaction evidence="1">
        <text>ATP + protein L-histidine = ADP + protein N-phospho-L-histidine.</text>
        <dbReference type="EC" id="2.7.13.3"/>
    </reaction>
</comment>
<evidence type="ECO:0000256" key="2">
    <source>
        <dbReference type="ARBA" id="ARBA00004651"/>
    </source>
</evidence>
<dbReference type="PROSITE" id="PS50885">
    <property type="entry name" value="HAMP"/>
    <property type="match status" value="1"/>
</dbReference>
<dbReference type="EMBL" id="CP034235">
    <property type="protein sequence ID" value="QGQ98164.1"/>
    <property type="molecule type" value="Genomic_DNA"/>
</dbReference>
<dbReference type="EC" id="2.7.13.3" evidence="3"/>
<accession>A0A6B8RQT5</accession>
<evidence type="ECO:0000256" key="4">
    <source>
        <dbReference type="ARBA" id="ARBA00022475"/>
    </source>
</evidence>
<keyword evidence="12" id="KW-1133">Transmembrane helix</keyword>
<evidence type="ECO:0000256" key="10">
    <source>
        <dbReference type="ARBA" id="ARBA00023012"/>
    </source>
</evidence>
<keyword evidence="7" id="KW-0547">Nucleotide-binding</keyword>
<dbReference type="PANTHER" id="PTHR34220:SF7">
    <property type="entry name" value="SENSOR HISTIDINE KINASE YPDA"/>
    <property type="match status" value="1"/>
</dbReference>
<organism evidence="15 16">
    <name type="scientific">Paenibacillus psychroresistens</name>
    <dbReference type="NCBI Taxonomy" id="1778678"/>
    <lineage>
        <taxon>Bacteria</taxon>
        <taxon>Bacillati</taxon>
        <taxon>Bacillota</taxon>
        <taxon>Bacilli</taxon>
        <taxon>Bacillales</taxon>
        <taxon>Paenibacillaceae</taxon>
        <taxon>Paenibacillus</taxon>
    </lineage>
</organism>
<feature type="transmembrane region" description="Helical" evidence="12">
    <location>
        <begin position="625"/>
        <end position="648"/>
    </location>
</feature>
<dbReference type="Gene3D" id="6.10.340.10">
    <property type="match status" value="1"/>
</dbReference>
<dbReference type="Pfam" id="PF02518">
    <property type="entry name" value="HATPase_c"/>
    <property type="match status" value="1"/>
</dbReference>
<dbReference type="AlphaFoldDB" id="A0A6B8RQT5"/>
<feature type="domain" description="Histidine kinase" evidence="13">
    <location>
        <begin position="818"/>
        <end position="930"/>
    </location>
</feature>
<keyword evidence="5" id="KW-0597">Phosphoprotein</keyword>
<dbReference type="OrthoDB" id="2483506at2"/>
<dbReference type="SUPFAM" id="SSF158472">
    <property type="entry name" value="HAMP domain-like"/>
    <property type="match status" value="1"/>
</dbReference>
<keyword evidence="4" id="KW-1003">Cell membrane</keyword>
<feature type="transmembrane region" description="Helical" evidence="12">
    <location>
        <begin position="309"/>
        <end position="332"/>
    </location>
</feature>
<comment type="subcellular location">
    <subcellularLocation>
        <location evidence="2">Cell membrane</location>
        <topology evidence="2">Multi-pass membrane protein</topology>
    </subcellularLocation>
</comment>
<evidence type="ECO:0000256" key="1">
    <source>
        <dbReference type="ARBA" id="ARBA00000085"/>
    </source>
</evidence>
<dbReference type="PANTHER" id="PTHR34220">
    <property type="entry name" value="SENSOR HISTIDINE KINASE YPDA"/>
    <property type="match status" value="1"/>
</dbReference>
<dbReference type="RefSeq" id="WP_155703266.1">
    <property type="nucleotide sequence ID" value="NZ_CP034235.1"/>
</dbReference>
<dbReference type="SUPFAM" id="SSF55874">
    <property type="entry name" value="ATPase domain of HSP90 chaperone/DNA topoisomerase II/histidine kinase"/>
    <property type="match status" value="1"/>
</dbReference>
<dbReference type="GO" id="GO:0005886">
    <property type="term" value="C:plasma membrane"/>
    <property type="evidence" value="ECO:0007669"/>
    <property type="project" value="UniProtKB-SubCell"/>
</dbReference>
<evidence type="ECO:0000256" key="3">
    <source>
        <dbReference type="ARBA" id="ARBA00012438"/>
    </source>
</evidence>
<sequence>MKKKLSKLSPTLNRIVMLSVMLTLVAQIVLVYIGISYASSIDNSMNKKRAAEVLNQFQQSLLYQLNDVNNLLLLLQTPEFSDFFKDLMNLREDEIVNQEKQKLLRKLDTLNLSTEIISSIYFIGKDVNQKSFRKVTESSQFEELTDIQMDVLGYSKLDSLFIADHDQFTYYQEDDFTKLYRTDYPLLNKANLDQLNSFISNLKNHLILTNGNENGVFIVIVLKDNFFQQAMPHSKNDSESLFSVVNAQNNILWSNIKDEAILQDIGKESSSTAASNLLYTNTVKELSPFQLRAIHTEVQNSSYLVRYTLLFKMVGLSLLTLLVTLFISLFYLRKVFKPFRIISKKLKNQSITNEMVLRSLPENLIKKGFHSISMRNKLILVLLTAVSIPAISDGILYSRFLTQDVQKEMKNSMETIGQYTVASIQNGVRSMENILNGISVSKQFQNYITDMNSYQPGSNAPKAINLSIFPGLNDVSYFVLLDERGICIYSSIFSNNKDIFNTNPGYLQNREDSYWVSNYKDIFNHTSAALVKRIEPNSDTNVVTYLLLVPKQSIFQNVESGLINASYYISDTTGKIIYQSRVLTESNPAKQYRFTQVIPNTNWRISISYINNEIIEKNRVYQEQFLLIMFIVFLLSMAAAFIIAEILVKPVKQLKDTMLAVGAGDFAQRVAYNEDNEIGGIIKSYNGMIEQLDQTIRQNMSIMEENANNKMRENDLISMKTRAELQMLQAQINPHFLYNTLEAINMRSMKSGNHEISTLVSALADLFRYSISKGSNVVELDKELMHAINYITIQQIRFGNSFLAEINVPQELRGIPTLKFIIQPIIENSIKHGFVGWESGGIIRISAAIQGDRIQILLSDNGIGMNDETLQRLRAEMERELGDLSGEDSGIGLKNVYHRLKLFYKDQMSMVVSSQLMKGTVIKLEFPLAIEKESF</sequence>
<dbReference type="InterPro" id="IPR005467">
    <property type="entry name" value="His_kinase_dom"/>
</dbReference>
<dbReference type="Pfam" id="PF00672">
    <property type="entry name" value="HAMP"/>
    <property type="match status" value="1"/>
</dbReference>
<dbReference type="Proteomes" id="UP000426246">
    <property type="component" value="Chromosome"/>
</dbReference>
<feature type="transmembrane region" description="Helical" evidence="12">
    <location>
        <begin position="12"/>
        <end position="35"/>
    </location>
</feature>
<reference evidence="16" key="1">
    <citation type="submission" date="2018-11" db="EMBL/GenBank/DDBJ databases">
        <title>Complete genome sequence of Paenibacillus sp. ML311-T8.</title>
        <authorList>
            <person name="Nam Y.-D."/>
            <person name="Kang J."/>
            <person name="Chung W.-H."/>
            <person name="Park Y.S."/>
        </authorList>
    </citation>
    <scope>NUCLEOTIDE SEQUENCE [LARGE SCALE GENOMIC DNA]</scope>
    <source>
        <strain evidence="16">ML311-T8</strain>
    </source>
</reference>
<dbReference type="InterPro" id="IPR003660">
    <property type="entry name" value="HAMP_dom"/>
</dbReference>
<keyword evidence="12" id="KW-0812">Transmembrane</keyword>
<dbReference type="Gene3D" id="3.30.565.10">
    <property type="entry name" value="Histidine kinase-like ATPase, C-terminal domain"/>
    <property type="match status" value="1"/>
</dbReference>
<keyword evidence="10" id="KW-0902">Two-component regulatory system</keyword>
<dbReference type="InterPro" id="IPR036890">
    <property type="entry name" value="HATPase_C_sf"/>
</dbReference>
<evidence type="ECO:0000259" key="13">
    <source>
        <dbReference type="PROSITE" id="PS50109"/>
    </source>
</evidence>
<dbReference type="InterPro" id="IPR010559">
    <property type="entry name" value="Sig_transdc_His_kin_internal"/>
</dbReference>
<protein>
    <recommendedName>
        <fullName evidence="3">histidine kinase</fullName>
        <ecNumber evidence="3">2.7.13.3</ecNumber>
    </recommendedName>
</protein>
<keyword evidence="6" id="KW-0808">Transferase</keyword>
<dbReference type="GO" id="GO:0005524">
    <property type="term" value="F:ATP binding"/>
    <property type="evidence" value="ECO:0007669"/>
    <property type="project" value="UniProtKB-KW"/>
</dbReference>
<name>A0A6B8RQT5_9BACL</name>
<dbReference type="InterPro" id="IPR050640">
    <property type="entry name" value="Bact_2-comp_sensor_kinase"/>
</dbReference>
<keyword evidence="11 12" id="KW-0472">Membrane</keyword>
<keyword evidence="9" id="KW-0067">ATP-binding</keyword>
<feature type="transmembrane region" description="Helical" evidence="12">
    <location>
        <begin position="378"/>
        <end position="397"/>
    </location>
</feature>
<evidence type="ECO:0000259" key="14">
    <source>
        <dbReference type="PROSITE" id="PS50885"/>
    </source>
</evidence>
<evidence type="ECO:0000256" key="5">
    <source>
        <dbReference type="ARBA" id="ARBA00022553"/>
    </source>
</evidence>
<dbReference type="KEGG" id="ppsc:EHS13_26400"/>
<evidence type="ECO:0000313" key="16">
    <source>
        <dbReference type="Proteomes" id="UP000426246"/>
    </source>
</evidence>
<dbReference type="PROSITE" id="PS50109">
    <property type="entry name" value="HIS_KIN"/>
    <property type="match status" value="1"/>
</dbReference>
<dbReference type="Pfam" id="PF06580">
    <property type="entry name" value="His_kinase"/>
    <property type="match status" value="1"/>
</dbReference>
<evidence type="ECO:0000256" key="6">
    <source>
        <dbReference type="ARBA" id="ARBA00022679"/>
    </source>
</evidence>
<evidence type="ECO:0000256" key="7">
    <source>
        <dbReference type="ARBA" id="ARBA00022741"/>
    </source>
</evidence>
<evidence type="ECO:0000256" key="12">
    <source>
        <dbReference type="SAM" id="Phobius"/>
    </source>
</evidence>
<keyword evidence="8 15" id="KW-0418">Kinase</keyword>
<dbReference type="GO" id="GO:0000155">
    <property type="term" value="F:phosphorelay sensor kinase activity"/>
    <property type="evidence" value="ECO:0007669"/>
    <property type="project" value="InterPro"/>
</dbReference>
<gene>
    <name evidence="15" type="ORF">EHS13_26400</name>
</gene>
<evidence type="ECO:0000313" key="15">
    <source>
        <dbReference type="EMBL" id="QGQ98164.1"/>
    </source>
</evidence>
<dbReference type="CDD" id="cd06225">
    <property type="entry name" value="HAMP"/>
    <property type="match status" value="1"/>
</dbReference>
<evidence type="ECO:0000256" key="9">
    <source>
        <dbReference type="ARBA" id="ARBA00022840"/>
    </source>
</evidence>
<feature type="domain" description="HAMP" evidence="14">
    <location>
        <begin position="645"/>
        <end position="697"/>
    </location>
</feature>
<proteinExistence type="predicted"/>
<dbReference type="SMART" id="SM00304">
    <property type="entry name" value="HAMP"/>
    <property type="match status" value="1"/>
</dbReference>
<evidence type="ECO:0000256" key="11">
    <source>
        <dbReference type="ARBA" id="ARBA00023136"/>
    </source>
</evidence>